<dbReference type="SUPFAM" id="SSF56436">
    <property type="entry name" value="C-type lectin-like"/>
    <property type="match status" value="1"/>
</dbReference>
<keyword evidence="5" id="KW-1185">Reference proteome</keyword>
<evidence type="ECO:0000313" key="4">
    <source>
        <dbReference type="EMBL" id="WAS95898.1"/>
    </source>
</evidence>
<dbReference type="NCBIfam" id="TIGR02232">
    <property type="entry name" value="myxo_disulf_rpt"/>
    <property type="match status" value="3"/>
</dbReference>
<dbReference type="InterPro" id="IPR016187">
    <property type="entry name" value="CTDL_fold"/>
</dbReference>
<keyword evidence="1" id="KW-0732">Signal</keyword>
<evidence type="ECO:0000256" key="1">
    <source>
        <dbReference type="ARBA" id="ARBA00022729"/>
    </source>
</evidence>
<evidence type="ECO:0000256" key="2">
    <source>
        <dbReference type="ARBA" id="ARBA00022737"/>
    </source>
</evidence>
<sequence>MALLAFFAAHGCFYTPEGTPPLPDTTTGYDTTDPTVTTTISTGDKPACGNGVIEPGEQCDDGNATPGDGCEADCAFTPGELCGNGMVNVGEECDDGNDVPMDGCENNCTETVIPATCGDGTVNGGDECDDGNDDNTDACTNTCKNALCGDGIVYAGMEACDDGNDTETDECLSSCEAATCGDGHVLEGVEACDNGRENDDAAYNGCTTDCQPGPYCGDGIVEAPEECDDGTPDGDDLCNACEIIPYRYIFITSQTYKGDMNKLSGADARCGVAAADLPVGEWTAWLSDDSLSPAARMDTTFAGWYILPGPEPVLVARDWAGLISGTLVNPINRDEAGNQVPANATAWSNTKTDGKILSLDTVSHCNNWDSNTGTGSVGDPNAADAMWANTGTVEDCNSMQHLYCVQN</sequence>
<dbReference type="Pfam" id="PF13948">
    <property type="entry name" value="DUF4215"/>
    <property type="match status" value="3"/>
</dbReference>
<name>A0ABY7H9T0_9BACT</name>
<gene>
    <name evidence="4" type="ORF">O0S08_07015</name>
</gene>
<dbReference type="RefSeq" id="WP_269038241.1">
    <property type="nucleotide sequence ID" value="NZ_CP114040.1"/>
</dbReference>
<dbReference type="InterPro" id="IPR016186">
    <property type="entry name" value="C-type_lectin-like/link_sf"/>
</dbReference>
<organism evidence="4 5">
    <name type="scientific">Nannocystis punicea</name>
    <dbReference type="NCBI Taxonomy" id="2995304"/>
    <lineage>
        <taxon>Bacteria</taxon>
        <taxon>Pseudomonadati</taxon>
        <taxon>Myxococcota</taxon>
        <taxon>Polyangia</taxon>
        <taxon>Nannocystales</taxon>
        <taxon>Nannocystaceae</taxon>
        <taxon>Nannocystis</taxon>
    </lineage>
</organism>
<dbReference type="Proteomes" id="UP001164459">
    <property type="component" value="Chromosome"/>
</dbReference>
<dbReference type="InterPro" id="IPR011936">
    <property type="entry name" value="Myxo_disulph_rpt"/>
</dbReference>
<accession>A0ABY7H9T0</accession>
<proteinExistence type="predicted"/>
<reference evidence="4" key="1">
    <citation type="submission" date="2022-11" db="EMBL/GenBank/DDBJ databases">
        <title>Minimal conservation of predation-associated metabolite biosynthetic gene clusters underscores biosynthetic potential of Myxococcota including descriptions for ten novel species: Archangium lansinium sp. nov., Myxococcus landrumus sp. nov., Nannocystis bai.</title>
        <authorList>
            <person name="Ahearne A."/>
            <person name="Stevens C."/>
            <person name="Dowd S."/>
        </authorList>
    </citation>
    <scope>NUCLEOTIDE SEQUENCE</scope>
    <source>
        <strain evidence="4">Fl3</strain>
    </source>
</reference>
<protein>
    <submittedName>
        <fullName evidence="4">DUF4215 domain-containing protein</fullName>
    </submittedName>
</protein>
<keyword evidence="3" id="KW-1015">Disulfide bond</keyword>
<keyword evidence="2" id="KW-0677">Repeat</keyword>
<evidence type="ECO:0000313" key="5">
    <source>
        <dbReference type="Proteomes" id="UP001164459"/>
    </source>
</evidence>
<evidence type="ECO:0000256" key="3">
    <source>
        <dbReference type="ARBA" id="ARBA00023157"/>
    </source>
</evidence>
<dbReference type="Gene3D" id="3.10.100.10">
    <property type="entry name" value="Mannose-Binding Protein A, subunit A"/>
    <property type="match status" value="1"/>
</dbReference>
<dbReference type="EMBL" id="CP114040">
    <property type="protein sequence ID" value="WAS95898.1"/>
    <property type="molecule type" value="Genomic_DNA"/>
</dbReference>